<dbReference type="Pfam" id="PF03872">
    <property type="entry name" value="RseA_N"/>
    <property type="match status" value="1"/>
</dbReference>
<gene>
    <name evidence="2" type="ORF">ACFO3A_11125</name>
</gene>
<keyword evidence="3" id="KW-1185">Reference proteome</keyword>
<dbReference type="Proteomes" id="UP001595967">
    <property type="component" value="Unassembled WGS sequence"/>
</dbReference>
<dbReference type="InterPro" id="IPR005572">
    <property type="entry name" value="Anti-sigma_E_RseA_N"/>
</dbReference>
<comment type="caution">
    <text evidence="2">The sequence shown here is derived from an EMBL/GenBank/DDBJ whole genome shotgun (WGS) entry which is preliminary data.</text>
</comment>
<evidence type="ECO:0000313" key="2">
    <source>
        <dbReference type="EMBL" id="MFC4622763.1"/>
    </source>
</evidence>
<feature type="domain" description="Anti sigma-E protein RseA N-terminal" evidence="1">
    <location>
        <begin position="9"/>
        <end position="87"/>
    </location>
</feature>
<evidence type="ECO:0000313" key="3">
    <source>
        <dbReference type="Proteomes" id="UP001595967"/>
    </source>
</evidence>
<dbReference type="SUPFAM" id="SSF89069">
    <property type="entry name" value="N-terminal, cytoplasmic domain of anti-sigmaE factor RseA"/>
    <property type="match status" value="1"/>
</dbReference>
<dbReference type="InterPro" id="IPR036147">
    <property type="entry name" value="Anti-sigma_E_RseA_N_sf"/>
</dbReference>
<reference evidence="3" key="1">
    <citation type="journal article" date="2019" name="Int. J. Syst. Evol. Microbiol.">
        <title>The Global Catalogue of Microorganisms (GCM) 10K type strain sequencing project: providing services to taxonomists for standard genome sequencing and annotation.</title>
        <authorList>
            <consortium name="The Broad Institute Genomics Platform"/>
            <consortium name="The Broad Institute Genome Sequencing Center for Infectious Disease"/>
            <person name="Wu L."/>
            <person name="Ma J."/>
        </authorList>
    </citation>
    <scope>NUCLEOTIDE SEQUENCE [LARGE SCALE GENOMIC DNA]</scope>
    <source>
        <strain evidence="3">JCM 11650</strain>
    </source>
</reference>
<dbReference type="Gene3D" id="1.10.10.880">
    <property type="entry name" value="Anti sigma-E protein RseA, N-terminal domain"/>
    <property type="match status" value="1"/>
</dbReference>
<name>A0ABV9GX45_9BURK</name>
<dbReference type="InterPro" id="IPR052383">
    <property type="entry name" value="Anti-sigma-E_RseA-like"/>
</dbReference>
<dbReference type="PANTHER" id="PTHR38104">
    <property type="match status" value="1"/>
</dbReference>
<dbReference type="PANTHER" id="PTHR38104:SF1">
    <property type="entry name" value="ANTI-SIGMA-E FACTOR RSEA"/>
    <property type="match status" value="1"/>
</dbReference>
<dbReference type="CDD" id="cd16328">
    <property type="entry name" value="RseA_N"/>
    <property type="match status" value="1"/>
</dbReference>
<sequence>MKDDVVNTQELLSALVDGELTGTELEQALAVAEDAQGQRNWQLYHLVGDVLRSPDLAHHSQRDVLTGLRAKLAQEPPLQSTQETALQLAPGVLEQVQAPAAVRDQAANASVFRWKLAAGFASIAAVAAVGWQVMALQAVPISGAQLAHNAMPAAPAVVAVAADDGKTVMLRDPNLDALLALHEQYANRPGLQVPAEFLRNASLAHAGGPQRAP</sequence>
<protein>
    <submittedName>
        <fullName evidence="2">Sigma-E factor negative regulatory protein</fullName>
    </submittedName>
</protein>
<dbReference type="EMBL" id="JBHSEW010000009">
    <property type="protein sequence ID" value="MFC4622763.1"/>
    <property type="molecule type" value="Genomic_DNA"/>
</dbReference>
<evidence type="ECO:0000259" key="1">
    <source>
        <dbReference type="Pfam" id="PF03872"/>
    </source>
</evidence>
<organism evidence="2 3">
    <name type="scientific">Comamonas nitrativorans</name>
    <dbReference type="NCBI Taxonomy" id="108437"/>
    <lineage>
        <taxon>Bacteria</taxon>
        <taxon>Pseudomonadati</taxon>
        <taxon>Pseudomonadota</taxon>
        <taxon>Betaproteobacteria</taxon>
        <taxon>Burkholderiales</taxon>
        <taxon>Comamonadaceae</taxon>
        <taxon>Comamonas</taxon>
    </lineage>
</organism>
<accession>A0ABV9GX45</accession>
<dbReference type="RefSeq" id="WP_377726347.1">
    <property type="nucleotide sequence ID" value="NZ_JBHSEW010000009.1"/>
</dbReference>
<proteinExistence type="predicted"/>